<dbReference type="RefSeq" id="XP_001890129.1">
    <property type="nucleotide sequence ID" value="XM_001890094.1"/>
</dbReference>
<feature type="region of interest" description="Disordered" evidence="1">
    <location>
        <begin position="963"/>
        <end position="1036"/>
    </location>
</feature>
<evidence type="ECO:0000313" key="2">
    <source>
        <dbReference type="EMBL" id="EDQ99232.1"/>
    </source>
</evidence>
<dbReference type="InParanoid" id="B0E1P6"/>
<dbReference type="HOGENOM" id="CLU_004591_2_0_1"/>
<dbReference type="EMBL" id="DS547169">
    <property type="protein sequence ID" value="EDQ99232.1"/>
    <property type="molecule type" value="Genomic_DNA"/>
</dbReference>
<organism evidence="3">
    <name type="scientific">Laccaria bicolor (strain S238N-H82 / ATCC MYA-4686)</name>
    <name type="common">Bicoloured deceiver</name>
    <name type="synonym">Laccaria laccata var. bicolor</name>
    <dbReference type="NCBI Taxonomy" id="486041"/>
    <lineage>
        <taxon>Eukaryota</taxon>
        <taxon>Fungi</taxon>
        <taxon>Dikarya</taxon>
        <taxon>Basidiomycota</taxon>
        <taxon>Agaricomycotina</taxon>
        <taxon>Agaricomycetes</taxon>
        <taxon>Agaricomycetidae</taxon>
        <taxon>Agaricales</taxon>
        <taxon>Agaricineae</taxon>
        <taxon>Hydnangiaceae</taxon>
        <taxon>Laccaria</taxon>
    </lineage>
</organism>
<proteinExistence type="predicted"/>
<dbReference type="KEGG" id="lbc:LACBIDRAFT_316826"/>
<dbReference type="Proteomes" id="UP000001194">
    <property type="component" value="Unassembled WGS sequence"/>
</dbReference>
<evidence type="ECO:0000256" key="1">
    <source>
        <dbReference type="SAM" id="MobiDB-lite"/>
    </source>
</evidence>
<name>B0E1P6_LACBS</name>
<dbReference type="GeneID" id="6085792"/>
<dbReference type="AlphaFoldDB" id="B0E1P6"/>
<dbReference type="PANTHER" id="PTHR31912">
    <property type="entry name" value="IP13529P"/>
    <property type="match status" value="1"/>
</dbReference>
<gene>
    <name evidence="2" type="ORF">LACBIDRAFT_316826</name>
</gene>
<feature type="compositionally biased region" description="Acidic residues" evidence="1">
    <location>
        <begin position="1024"/>
        <end position="1036"/>
    </location>
</feature>
<feature type="compositionally biased region" description="Acidic residues" evidence="1">
    <location>
        <begin position="998"/>
        <end position="1007"/>
    </location>
</feature>
<dbReference type="OrthoDB" id="2246127at2759"/>
<sequence>MMCPTPHLCVCVSSCISSFSALRRLQARLTKEINVEPEHHTSSLGNHFYMNHPIDLLALDWANPLVRDHIQVYPEICDTISEPWQADKWLKEIPFDELSPMWADWKVTPHRHFYIKEVAQLANNEFVIPMRWVMVKKVEHVEFYRVKWNEETGKYSLFGSDSTHLEGSTSTKSSRDLLYRLPASELKYNFLELEKGGYKFEFSECLGTSANPSRQIAKGRPLFVLRIMPWCDDVSGNRSKQYNAHVNMYTTNASLPHRKLSQEYFVRFCSTSPHASALEQFEALSKDFGKWKEAYDCKLEQDILFQIYPHAGPADNPQQAESCSCGGLGSSHNCRYDENGGTKAFKETNEGYHAMFSPGVPRTPEKTIARIKEQIHTACLGVKDHVDALQTATGVKDKIACHWIDKLIEMARERQNTRISNVATRDATLNNKNLKGPAREAMKKKIKEEIQEELLKWVIMQPPDRYEQYPENSDEKRNPSLRPGDHFNVLLRVRGLDPHKDSPCELLHTYLLGEDKYVWHDTSKKWDKKKEELFAVCLQGSSLEGLTIDSLRARYCVQYKNSLIGKHFKSLQQLAVFHLNDSLCPPHLFEIWKASGELGALLWFPEIKNMDQYLADLEICIANLLDLWAVYDPNRIIVKFKLHVLPHIIDDIRRFGPAVLFSTEVFECWNAIFRLCSVLSNHLSPSHDIADTLLDMERFKHIVSGGWWKTEDNDWTQAGKHVRNYLKEEVQLQRRLGWTDISTMVPGTVKLESSKKRRPGSWKESLGQHWTAERDGCGDQSQTWARCRYLVSMSQDVCKVGSWVFSKRENGTDVAAGRILLILLPNTTTIISLSTAATILLEIFNVEGRKNERLNMPILSASGETLLVAAKDILFLFNAQHDCKHGKCRIVEKPALQERETTTRMQGTIEHLDNTRYFINMHALHNAHLIREVLPRDLTKHQLRFPNRRAKHDELAAGLRVTGPAARKAAAEQSTRTRNRNKQKNLQAQARAGLAVITEEDPEELNEESMLTGVQDDGLSGGREDDEDTSMEGMDA</sequence>
<evidence type="ECO:0000313" key="3">
    <source>
        <dbReference type="Proteomes" id="UP000001194"/>
    </source>
</evidence>
<reference evidence="2 3" key="1">
    <citation type="journal article" date="2008" name="Nature">
        <title>The genome of Laccaria bicolor provides insights into mycorrhizal symbiosis.</title>
        <authorList>
            <person name="Martin F."/>
            <person name="Aerts A."/>
            <person name="Ahren D."/>
            <person name="Brun A."/>
            <person name="Danchin E.G.J."/>
            <person name="Duchaussoy F."/>
            <person name="Gibon J."/>
            <person name="Kohler A."/>
            <person name="Lindquist E."/>
            <person name="Pereda V."/>
            <person name="Salamov A."/>
            <person name="Shapiro H.J."/>
            <person name="Wuyts J."/>
            <person name="Blaudez D."/>
            <person name="Buee M."/>
            <person name="Brokstein P."/>
            <person name="Canbaeck B."/>
            <person name="Cohen D."/>
            <person name="Courty P.E."/>
            <person name="Coutinho P.M."/>
            <person name="Delaruelle C."/>
            <person name="Detter J.C."/>
            <person name="Deveau A."/>
            <person name="DiFazio S."/>
            <person name="Duplessis S."/>
            <person name="Fraissinet-Tachet L."/>
            <person name="Lucic E."/>
            <person name="Frey-Klett P."/>
            <person name="Fourrey C."/>
            <person name="Feussner I."/>
            <person name="Gay G."/>
            <person name="Grimwood J."/>
            <person name="Hoegger P.J."/>
            <person name="Jain P."/>
            <person name="Kilaru S."/>
            <person name="Labbe J."/>
            <person name="Lin Y.C."/>
            <person name="Legue V."/>
            <person name="Le Tacon F."/>
            <person name="Marmeisse R."/>
            <person name="Melayah D."/>
            <person name="Montanini B."/>
            <person name="Muratet M."/>
            <person name="Nehls U."/>
            <person name="Niculita-Hirzel H."/>
            <person name="Oudot-Le Secq M.P."/>
            <person name="Peter M."/>
            <person name="Quesneville H."/>
            <person name="Rajashekar B."/>
            <person name="Reich M."/>
            <person name="Rouhier N."/>
            <person name="Schmutz J."/>
            <person name="Yin T."/>
            <person name="Chalot M."/>
            <person name="Henrissat B."/>
            <person name="Kuees U."/>
            <person name="Lucas S."/>
            <person name="Van de Peer Y."/>
            <person name="Podila G.K."/>
            <person name="Polle A."/>
            <person name="Pukkila P.J."/>
            <person name="Richardson P.M."/>
            <person name="Rouze P."/>
            <person name="Sanders I.R."/>
            <person name="Stajich J.E."/>
            <person name="Tunlid A."/>
            <person name="Tuskan G."/>
            <person name="Grigoriev I.V."/>
        </authorList>
    </citation>
    <scope>NUCLEOTIDE SEQUENCE [LARGE SCALE GENOMIC DNA]</scope>
    <source>
        <strain evidence="3">S238N-H82 / ATCC MYA-4686</strain>
    </source>
</reference>
<protein>
    <submittedName>
        <fullName evidence="2">Predicted protein</fullName>
    </submittedName>
</protein>
<dbReference type="PANTHER" id="PTHR31912:SF34">
    <property type="entry name" value="NOTOCHORD-RELATED PROTEIN"/>
    <property type="match status" value="1"/>
</dbReference>
<accession>B0E1P6</accession>
<keyword evidence="3" id="KW-1185">Reference proteome</keyword>